<accession>A0A0K0DKP8</accession>
<dbReference type="Proteomes" id="UP000035642">
    <property type="component" value="Unassembled WGS sequence"/>
</dbReference>
<reference evidence="3" key="2">
    <citation type="submission" date="2017-02" db="UniProtKB">
        <authorList>
            <consortium name="WormBaseParasite"/>
        </authorList>
    </citation>
    <scope>IDENTIFICATION</scope>
</reference>
<proteinExistence type="predicted"/>
<organism evidence="2 3">
    <name type="scientific">Angiostrongylus cantonensis</name>
    <name type="common">Rat lungworm</name>
    <dbReference type="NCBI Taxonomy" id="6313"/>
    <lineage>
        <taxon>Eukaryota</taxon>
        <taxon>Metazoa</taxon>
        <taxon>Ecdysozoa</taxon>
        <taxon>Nematoda</taxon>
        <taxon>Chromadorea</taxon>
        <taxon>Rhabditida</taxon>
        <taxon>Rhabditina</taxon>
        <taxon>Rhabditomorpha</taxon>
        <taxon>Strongyloidea</taxon>
        <taxon>Metastrongylidae</taxon>
        <taxon>Angiostrongylus</taxon>
    </lineage>
</organism>
<evidence type="ECO:0000313" key="3">
    <source>
        <dbReference type="WBParaSite" id="ACAC_0001209701-mRNA-1"/>
    </source>
</evidence>
<dbReference type="AlphaFoldDB" id="A0A0K0DKP8"/>
<keyword evidence="2" id="KW-1185">Reference proteome</keyword>
<sequence length="86" mass="10138">MVALEEEKANDESRIDTDFRHPILNSDQRLRPDRCSRRSRRFGRNVGDYCKGNIVDNTDWMFGNVPDYAEKRFFHVKHVLKAPNDA</sequence>
<name>A0A0K0DKP8_ANGCA</name>
<evidence type="ECO:0000256" key="1">
    <source>
        <dbReference type="SAM" id="MobiDB-lite"/>
    </source>
</evidence>
<evidence type="ECO:0000313" key="2">
    <source>
        <dbReference type="Proteomes" id="UP000035642"/>
    </source>
</evidence>
<dbReference type="WBParaSite" id="ACAC_0001209701-mRNA-1">
    <property type="protein sequence ID" value="ACAC_0001209701-mRNA-1"/>
    <property type="gene ID" value="ACAC_0001209701"/>
</dbReference>
<feature type="region of interest" description="Disordered" evidence="1">
    <location>
        <begin position="1"/>
        <end position="20"/>
    </location>
</feature>
<reference evidence="2" key="1">
    <citation type="submission" date="2012-09" db="EMBL/GenBank/DDBJ databases">
        <authorList>
            <person name="Martin A.A."/>
        </authorList>
    </citation>
    <scope>NUCLEOTIDE SEQUENCE</scope>
</reference>
<protein>
    <submittedName>
        <fullName evidence="3">Uncharacterized protein</fullName>
    </submittedName>
</protein>